<evidence type="ECO:0000259" key="3">
    <source>
        <dbReference type="Pfam" id="PF07885"/>
    </source>
</evidence>
<gene>
    <name evidence="4" type="ORF">PPRIM_AZ9-3.1.T1570105</name>
</gene>
<feature type="transmembrane region" description="Helical" evidence="2">
    <location>
        <begin position="140"/>
        <end position="160"/>
    </location>
</feature>
<dbReference type="EMBL" id="CAJJDM010000162">
    <property type="protein sequence ID" value="CAD8114016.1"/>
    <property type="molecule type" value="Genomic_DNA"/>
</dbReference>
<evidence type="ECO:0000256" key="1">
    <source>
        <dbReference type="SAM" id="MobiDB-lite"/>
    </source>
</evidence>
<dbReference type="GO" id="GO:0016286">
    <property type="term" value="F:small conductance calcium-activated potassium channel activity"/>
    <property type="evidence" value="ECO:0007669"/>
    <property type="project" value="InterPro"/>
</dbReference>
<name>A0A8S1QFH5_PARPR</name>
<dbReference type="Pfam" id="PF07885">
    <property type="entry name" value="Ion_trans_2"/>
    <property type="match status" value="1"/>
</dbReference>
<keyword evidence="2" id="KW-0812">Transmembrane</keyword>
<dbReference type="PANTHER" id="PTHR10153">
    <property type="entry name" value="SMALL CONDUCTANCE CALCIUM-ACTIVATED POTASSIUM CHANNEL"/>
    <property type="match status" value="1"/>
</dbReference>
<dbReference type="GO" id="GO:0016020">
    <property type="term" value="C:membrane"/>
    <property type="evidence" value="ECO:0007669"/>
    <property type="project" value="InterPro"/>
</dbReference>
<accession>A0A8S1QFH5</accession>
<evidence type="ECO:0000313" key="4">
    <source>
        <dbReference type="EMBL" id="CAD8114016.1"/>
    </source>
</evidence>
<dbReference type="OMA" id="NTINYHY"/>
<evidence type="ECO:0000313" key="5">
    <source>
        <dbReference type="Proteomes" id="UP000688137"/>
    </source>
</evidence>
<feature type="transmembrane region" description="Helical" evidence="2">
    <location>
        <begin position="76"/>
        <end position="96"/>
    </location>
</feature>
<dbReference type="InterPro" id="IPR015449">
    <property type="entry name" value="K_chnl_Ca-activ_SK"/>
</dbReference>
<dbReference type="Proteomes" id="UP000688137">
    <property type="component" value="Unassembled WGS sequence"/>
</dbReference>
<keyword evidence="2" id="KW-0472">Membrane</keyword>
<protein>
    <recommendedName>
        <fullName evidence="3">Potassium channel domain-containing protein</fullName>
    </recommendedName>
</protein>
<feature type="compositionally biased region" description="Polar residues" evidence="1">
    <location>
        <begin position="282"/>
        <end position="297"/>
    </location>
</feature>
<sequence>MIRIDFNQRYTGQLRFYYLNEILTYILTFRVILLTNITLKFSSFYSSQIGRLCRLYSTNFDTHLVFKLCMKDLPGYTLMGLFVTGMLLFGYTLEIAERALYRNETQHSVYSVMTSMWVTLTTIATVGYGEFYPTTDLGRISMAICVFWGVSYTSLFTAMLDSMFERMNCEEMVWALLEKTSVTNAMRYLSQDLIVRIKQMKIKKLENNSINLIQDSINALKQMKRQYRNIDGEDSMSKAKRKFKDINFMFQEYYLLLKEFKRLQLINTINYHYVFESHPSCSQKQNSNHLQTNQTYDKQSKDDAILQDSEEDGSDLLVMEFHV</sequence>
<feature type="domain" description="Potassium channel" evidence="3">
    <location>
        <begin position="99"/>
        <end position="165"/>
    </location>
</feature>
<reference evidence="4" key="1">
    <citation type="submission" date="2021-01" db="EMBL/GenBank/DDBJ databases">
        <authorList>
            <consortium name="Genoscope - CEA"/>
            <person name="William W."/>
        </authorList>
    </citation>
    <scope>NUCLEOTIDE SEQUENCE</scope>
</reference>
<keyword evidence="2" id="KW-1133">Transmembrane helix</keyword>
<feature type="transmembrane region" description="Helical" evidence="2">
    <location>
        <begin position="108"/>
        <end position="128"/>
    </location>
</feature>
<comment type="caution">
    <text evidence="4">The sequence shown here is derived from an EMBL/GenBank/DDBJ whole genome shotgun (WGS) entry which is preliminary data.</text>
</comment>
<evidence type="ECO:0000256" key="2">
    <source>
        <dbReference type="SAM" id="Phobius"/>
    </source>
</evidence>
<proteinExistence type="predicted"/>
<feature type="region of interest" description="Disordered" evidence="1">
    <location>
        <begin position="282"/>
        <end position="304"/>
    </location>
</feature>
<dbReference type="AlphaFoldDB" id="A0A8S1QFH5"/>
<keyword evidence="5" id="KW-1185">Reference proteome</keyword>
<feature type="transmembrane region" description="Helical" evidence="2">
    <location>
        <begin position="16"/>
        <end position="37"/>
    </location>
</feature>
<dbReference type="InterPro" id="IPR013099">
    <property type="entry name" value="K_chnl_dom"/>
</dbReference>
<organism evidence="4 5">
    <name type="scientific">Paramecium primaurelia</name>
    <dbReference type="NCBI Taxonomy" id="5886"/>
    <lineage>
        <taxon>Eukaryota</taxon>
        <taxon>Sar</taxon>
        <taxon>Alveolata</taxon>
        <taxon>Ciliophora</taxon>
        <taxon>Intramacronucleata</taxon>
        <taxon>Oligohymenophorea</taxon>
        <taxon>Peniculida</taxon>
        <taxon>Parameciidae</taxon>
        <taxon>Paramecium</taxon>
    </lineage>
</organism>